<feature type="transmembrane region" description="Helical" evidence="7">
    <location>
        <begin position="57"/>
        <end position="75"/>
    </location>
</feature>
<keyword evidence="4 7" id="KW-0812">Transmembrane</keyword>
<organism evidence="8 10">
    <name type="scientific">Moraxella lacunata</name>
    <dbReference type="NCBI Taxonomy" id="477"/>
    <lineage>
        <taxon>Bacteria</taxon>
        <taxon>Pseudomonadati</taxon>
        <taxon>Pseudomonadota</taxon>
        <taxon>Gammaproteobacteria</taxon>
        <taxon>Moraxellales</taxon>
        <taxon>Moraxellaceae</taxon>
        <taxon>Moraxella</taxon>
    </lineage>
</organism>
<sequence>MGIIWTIIVGFIVGLLARAIKPGANPMGWVMTIILGIVGAVVGGFLASALNLSANGGFGGLVLSVIGAIIVLFVYEFATGKKRLK</sequence>
<proteinExistence type="inferred from homology"/>
<evidence type="ECO:0000256" key="4">
    <source>
        <dbReference type="ARBA" id="ARBA00022692"/>
    </source>
</evidence>
<comment type="similarity">
    <text evidence="2">Belongs to the UPF0410 family.</text>
</comment>
<dbReference type="InterPro" id="IPR007341">
    <property type="entry name" value="Transgly_assoc"/>
</dbReference>
<dbReference type="Proteomes" id="UP000254107">
    <property type="component" value="Unassembled WGS sequence"/>
</dbReference>
<evidence type="ECO:0000256" key="1">
    <source>
        <dbReference type="ARBA" id="ARBA00004651"/>
    </source>
</evidence>
<dbReference type="GO" id="GO:0005886">
    <property type="term" value="C:plasma membrane"/>
    <property type="evidence" value="ECO:0007669"/>
    <property type="project" value="UniProtKB-SubCell"/>
</dbReference>
<gene>
    <name evidence="8" type="ORF">B5J94_12990</name>
    <name evidence="9" type="ORF">NCTC7911_02534</name>
</gene>
<comment type="subcellular location">
    <subcellularLocation>
        <location evidence="1">Cell membrane</location>
        <topology evidence="1">Multi-pass membrane protein</topology>
    </subcellularLocation>
</comment>
<protein>
    <submittedName>
        <fullName evidence="9">Transglycosylase associated protein</fullName>
    </submittedName>
</protein>
<dbReference type="GeneID" id="302271036"/>
<evidence type="ECO:0000256" key="7">
    <source>
        <dbReference type="SAM" id="Phobius"/>
    </source>
</evidence>
<evidence type="ECO:0000313" key="10">
    <source>
        <dbReference type="Proteomes" id="UP000191025"/>
    </source>
</evidence>
<dbReference type="Proteomes" id="UP000191025">
    <property type="component" value="Unassembled WGS sequence"/>
</dbReference>
<dbReference type="AlphaFoldDB" id="A0A1V4GLL5"/>
<evidence type="ECO:0000256" key="5">
    <source>
        <dbReference type="ARBA" id="ARBA00022989"/>
    </source>
</evidence>
<evidence type="ECO:0000313" key="11">
    <source>
        <dbReference type="Proteomes" id="UP000254107"/>
    </source>
</evidence>
<keyword evidence="6 7" id="KW-0472">Membrane</keyword>
<keyword evidence="5 7" id="KW-1133">Transmembrane helix</keyword>
<dbReference type="EMBL" id="UGQC01000001">
    <property type="protein sequence ID" value="STZ01118.1"/>
    <property type="molecule type" value="Genomic_DNA"/>
</dbReference>
<feature type="transmembrane region" description="Helical" evidence="7">
    <location>
        <begin position="29"/>
        <end position="50"/>
    </location>
</feature>
<evidence type="ECO:0000256" key="2">
    <source>
        <dbReference type="ARBA" id="ARBA00011006"/>
    </source>
</evidence>
<reference evidence="8" key="2">
    <citation type="submission" date="2017-03" db="EMBL/GenBank/DDBJ databases">
        <authorList>
            <person name="Afonso C.L."/>
            <person name="Miller P.J."/>
            <person name="Scott M.A."/>
            <person name="Spackman E."/>
            <person name="Goraichik I."/>
            <person name="Dimitrov K.M."/>
            <person name="Suarez D.L."/>
            <person name="Swayne D.E."/>
        </authorList>
    </citation>
    <scope>NUCLEOTIDE SEQUENCE</scope>
    <source>
        <strain evidence="8">CCUG 4441</strain>
    </source>
</reference>
<evidence type="ECO:0000256" key="6">
    <source>
        <dbReference type="ARBA" id="ARBA00023136"/>
    </source>
</evidence>
<evidence type="ECO:0000313" key="9">
    <source>
        <dbReference type="EMBL" id="STZ01118.1"/>
    </source>
</evidence>
<reference evidence="9 11" key="3">
    <citation type="submission" date="2018-06" db="EMBL/GenBank/DDBJ databases">
        <authorList>
            <consortium name="Pathogen Informatics"/>
            <person name="Doyle S."/>
        </authorList>
    </citation>
    <scope>NUCLEOTIDE SEQUENCE [LARGE SCALE GENOMIC DNA]</scope>
    <source>
        <strain evidence="9 11">NCTC7911</strain>
    </source>
</reference>
<keyword evidence="11" id="KW-1185">Reference proteome</keyword>
<name>A0A1V4GLL5_MORLA</name>
<keyword evidence="3" id="KW-1003">Cell membrane</keyword>
<dbReference type="Pfam" id="PF04226">
    <property type="entry name" value="Transgly_assoc"/>
    <property type="match status" value="1"/>
</dbReference>
<dbReference type="EMBL" id="MXAN01000109">
    <property type="protein sequence ID" value="OPH33517.1"/>
    <property type="molecule type" value="Genomic_DNA"/>
</dbReference>
<dbReference type="RefSeq" id="WP_062500365.1">
    <property type="nucleotide sequence ID" value="NZ_MXAN01000109.1"/>
</dbReference>
<evidence type="ECO:0000313" key="8">
    <source>
        <dbReference type="EMBL" id="OPH33517.1"/>
    </source>
</evidence>
<evidence type="ECO:0000256" key="3">
    <source>
        <dbReference type="ARBA" id="ARBA00022475"/>
    </source>
</evidence>
<dbReference type="PANTHER" id="PTHR33884:SF7">
    <property type="entry name" value="BSL8023 PROTEIN"/>
    <property type="match status" value="1"/>
</dbReference>
<reference evidence="10" key="1">
    <citation type="submission" date="2017-03" db="EMBL/GenBank/DDBJ databases">
        <title>Draft genome sequence of Moraxella equi CCUG 4950T type strain.</title>
        <authorList>
            <person name="Salva-Serra F."/>
            <person name="Engstrom-Jakobsson H."/>
            <person name="Thorell K."/>
            <person name="Jaen-Luchoro D."/>
            <person name="Gonzales-Siles L."/>
            <person name="Karlsson R."/>
            <person name="Yazdan S."/>
            <person name="Boulund F."/>
            <person name="Johnning A."/>
            <person name="Engstrand L."/>
            <person name="Kristiansson E."/>
            <person name="Moore E."/>
        </authorList>
    </citation>
    <scope>NUCLEOTIDE SEQUENCE [LARGE SCALE GENOMIC DNA]</scope>
    <source>
        <strain evidence="10">CCUG 4441</strain>
    </source>
</reference>
<dbReference type="PANTHER" id="PTHR33884">
    <property type="entry name" value="UPF0410 PROTEIN YMGE"/>
    <property type="match status" value="1"/>
</dbReference>
<accession>A0A1V4GLL5</accession>